<keyword evidence="6" id="KW-1185">Reference proteome</keyword>
<dbReference type="InterPro" id="IPR003819">
    <property type="entry name" value="TauD/TfdA-like"/>
</dbReference>
<organism evidence="5 6">
    <name type="scientific">Tolypothrix tenuis PCC 7101</name>
    <dbReference type="NCBI Taxonomy" id="231146"/>
    <lineage>
        <taxon>Bacteria</taxon>
        <taxon>Bacillati</taxon>
        <taxon>Cyanobacteriota</taxon>
        <taxon>Cyanophyceae</taxon>
        <taxon>Nostocales</taxon>
        <taxon>Tolypothrichaceae</taxon>
        <taxon>Tolypothrix</taxon>
    </lineage>
</organism>
<dbReference type="AlphaFoldDB" id="A0A1Z4N1T9"/>
<dbReference type="Pfam" id="PF00668">
    <property type="entry name" value="Condensation"/>
    <property type="match status" value="1"/>
</dbReference>
<dbReference type="InterPro" id="IPR001242">
    <property type="entry name" value="Condensation_dom"/>
</dbReference>
<dbReference type="InterPro" id="IPR041464">
    <property type="entry name" value="TubC_N"/>
</dbReference>
<name>A0A1Z4N1T9_9CYAN</name>
<reference evidence="5 6" key="1">
    <citation type="submission" date="2017-06" db="EMBL/GenBank/DDBJ databases">
        <title>Genome sequencing of cyanobaciteial culture collection at National Institute for Environmental Studies (NIES).</title>
        <authorList>
            <person name="Hirose Y."/>
            <person name="Shimura Y."/>
            <person name="Fujisawa T."/>
            <person name="Nakamura Y."/>
            <person name="Kawachi M."/>
        </authorList>
    </citation>
    <scope>NUCLEOTIDE SEQUENCE [LARGE SCALE GENOMIC DNA]</scope>
    <source>
        <strain evidence="5 6">NIES-37</strain>
    </source>
</reference>
<proteinExistence type="predicted"/>
<dbReference type="Pfam" id="PF02668">
    <property type="entry name" value="TauD"/>
    <property type="match status" value="1"/>
</dbReference>
<dbReference type="Gene3D" id="3.30.559.30">
    <property type="entry name" value="Nonribosomal peptide synthetase, condensation domain"/>
    <property type="match status" value="1"/>
</dbReference>
<evidence type="ECO:0000259" key="4">
    <source>
        <dbReference type="Pfam" id="PF18563"/>
    </source>
</evidence>
<dbReference type="EMBL" id="AP018248">
    <property type="protein sequence ID" value="BAY99591.1"/>
    <property type="molecule type" value="Genomic_DNA"/>
</dbReference>
<evidence type="ECO:0000259" key="2">
    <source>
        <dbReference type="Pfam" id="PF00668"/>
    </source>
</evidence>
<dbReference type="RefSeq" id="WP_096577831.1">
    <property type="nucleotide sequence ID" value="NZ_CAWNJS010000001.1"/>
</dbReference>
<dbReference type="Gene3D" id="1.10.10.1830">
    <property type="entry name" value="Non-ribosomal peptide synthase, adenylation domain"/>
    <property type="match status" value="1"/>
</dbReference>
<dbReference type="FunFam" id="3.30.559.10:FF:000012">
    <property type="entry name" value="Non-ribosomal peptide synthetase"/>
    <property type="match status" value="1"/>
</dbReference>
<dbReference type="CDD" id="cd19531">
    <property type="entry name" value="LCL_NRPS-like"/>
    <property type="match status" value="1"/>
</dbReference>
<dbReference type="GO" id="GO:0016491">
    <property type="term" value="F:oxidoreductase activity"/>
    <property type="evidence" value="ECO:0007669"/>
    <property type="project" value="UniProtKB-KW"/>
</dbReference>
<dbReference type="GO" id="GO:0008610">
    <property type="term" value="P:lipid biosynthetic process"/>
    <property type="evidence" value="ECO:0007669"/>
    <property type="project" value="UniProtKB-ARBA"/>
</dbReference>
<feature type="domain" description="Condensation" evidence="2">
    <location>
        <begin position="68"/>
        <end position="519"/>
    </location>
</feature>
<dbReference type="PANTHER" id="PTHR45398:SF1">
    <property type="entry name" value="ENZYME, PUTATIVE (JCVI)-RELATED"/>
    <property type="match status" value="1"/>
</dbReference>
<dbReference type="Gene3D" id="3.30.559.10">
    <property type="entry name" value="Chloramphenicol acetyltransferase-like domain"/>
    <property type="match status" value="1"/>
</dbReference>
<evidence type="ECO:0000256" key="1">
    <source>
        <dbReference type="ARBA" id="ARBA00023002"/>
    </source>
</evidence>
<feature type="domain" description="TubC N-terminal docking" evidence="4">
    <location>
        <begin position="4"/>
        <end position="55"/>
    </location>
</feature>
<dbReference type="InterPro" id="IPR044894">
    <property type="entry name" value="TubC_N_sf"/>
</dbReference>
<dbReference type="Gene3D" id="3.60.130.10">
    <property type="entry name" value="Clavaminate synthase-like"/>
    <property type="match status" value="1"/>
</dbReference>
<evidence type="ECO:0000259" key="3">
    <source>
        <dbReference type="Pfam" id="PF02668"/>
    </source>
</evidence>
<accession>A0A1Z4N1T9</accession>
<keyword evidence="1" id="KW-0560">Oxidoreductase</keyword>
<gene>
    <name evidence="5" type="ORF">NIES37_35740</name>
</gene>
<protein>
    <submittedName>
        <fullName evidence="5">Condensation domain-containing protein</fullName>
    </submittedName>
</protein>
<dbReference type="Pfam" id="PF18563">
    <property type="entry name" value="TubC_N"/>
    <property type="match status" value="1"/>
</dbReference>
<feature type="domain" description="TauD/TfdA-like" evidence="3">
    <location>
        <begin position="568"/>
        <end position="859"/>
    </location>
</feature>
<dbReference type="SUPFAM" id="SSF51197">
    <property type="entry name" value="Clavaminate synthase-like"/>
    <property type="match status" value="1"/>
</dbReference>
<sequence length="880" mass="100626">MKNIKKFLSEIESLDVKLWVEGQQLHYNAPKGTITSTLLTQIRERKAEILQVLRQDDVIQPVQRNQPLPLSFAQQRLWLAEQLQPNSFTYNEPVALRLLGYLNIELLEKSINEIVCRHEILRTTFTTIDGQPVQIISANLEVKVSVVDFSNLPENERETKAQKFAQQEAELPFDLTKLPLIRVSVIQLSQEENILLITVHHIVWDGWSIGVLIRELSTLYRAFYYDQPSPLPEIKIQYADFAVWQRNWLQGKVLAQKLAYWRERLGNNLPVLQLPTVRPSTEVKTNRGASQSFLIPANLAQAIQALSHQEGVSLFMTLLAAFQVLLLQYTKQEDIVIGTDIANRNRAETESLIGFFMNLLVLRTDLSGNPSFRELLARVRQVTLEAYAHPDLPFEELVKALQPERSLSNTSPLFQVLFVLQNTPMPSLDLPGLTLKEWFWRNDTARFELAVFLTKTPQGITSTWRYNSELFTESAIADRRAVGIAGMASHFETLLNNIVKQPNARINSLEILTEAEKKQQAMQNNKRKAFNREKFIKITPTSINLSSLNLVKTTYLQAGNTFPVVIQPLADDVDLADWAKSNREFIENELLKHGAILFRGFQTNTVKEFENFAGAVCPNLFGDYGDLPRTGEGNKVYGSTPYPADKAILFHNESSHLHCWPLKIWFFCVQPALQGGETPIIDCRKAYKILPAKLREKLAQKQFMYVRNYTNNLDVIWQDFFRTSDKSVVEDYCRQAGISFEWYGDDSLITRQVRPALAVHPQTGESVFFNQIQLHHIAYLDIKTRESLLSLFDEKKLPRNVYYGDGTPIEDDVIAEINQVYQQSQTSFPWLKGDILMLDNMLCAHGRSPYIGQRKIVVAMGEMIHSNNIAKPKEEEGSIC</sequence>
<evidence type="ECO:0000313" key="6">
    <source>
        <dbReference type="Proteomes" id="UP000218785"/>
    </source>
</evidence>
<dbReference type="InterPro" id="IPR042098">
    <property type="entry name" value="TauD-like_sf"/>
</dbReference>
<dbReference type="KEGG" id="ttq:NIES37_35740"/>
<dbReference type="Proteomes" id="UP000218785">
    <property type="component" value="Chromosome"/>
</dbReference>
<dbReference type="PANTHER" id="PTHR45398">
    <property type="match status" value="1"/>
</dbReference>
<dbReference type="SUPFAM" id="SSF52777">
    <property type="entry name" value="CoA-dependent acyltransferases"/>
    <property type="match status" value="2"/>
</dbReference>
<evidence type="ECO:0000313" key="5">
    <source>
        <dbReference type="EMBL" id="BAY99591.1"/>
    </source>
</evidence>
<dbReference type="InterPro" id="IPR023213">
    <property type="entry name" value="CAT-like_dom_sf"/>
</dbReference>